<dbReference type="InterPro" id="IPR014710">
    <property type="entry name" value="RmlC-like_jellyroll"/>
</dbReference>
<comment type="caution">
    <text evidence="6">The sequence shown here is derived from an EMBL/GenBank/DDBJ whole genome shotgun (WGS) entry which is preliminary data.</text>
</comment>
<feature type="domain" description="HTH crp-type" evidence="5">
    <location>
        <begin position="141"/>
        <end position="206"/>
    </location>
</feature>
<dbReference type="SUPFAM" id="SSF46785">
    <property type="entry name" value="Winged helix' DNA-binding domain"/>
    <property type="match status" value="1"/>
</dbReference>
<dbReference type="Pfam" id="PF13545">
    <property type="entry name" value="HTH_Crp_2"/>
    <property type="match status" value="1"/>
</dbReference>
<accession>A0ABW1GTZ0</accession>
<feature type="domain" description="Cyclic nucleotide-binding" evidence="4">
    <location>
        <begin position="28"/>
        <end position="115"/>
    </location>
</feature>
<dbReference type="SUPFAM" id="SSF51206">
    <property type="entry name" value="cAMP-binding domain-like"/>
    <property type="match status" value="1"/>
</dbReference>
<organism evidence="6 7">
    <name type="scientific">Streptomyces pulveraceus</name>
    <dbReference type="NCBI Taxonomy" id="68258"/>
    <lineage>
        <taxon>Bacteria</taxon>
        <taxon>Bacillati</taxon>
        <taxon>Actinomycetota</taxon>
        <taxon>Actinomycetes</taxon>
        <taxon>Kitasatosporales</taxon>
        <taxon>Streptomycetaceae</taxon>
        <taxon>Streptomyces</taxon>
    </lineage>
</organism>
<dbReference type="InterPro" id="IPR036388">
    <property type="entry name" value="WH-like_DNA-bd_sf"/>
</dbReference>
<dbReference type="PANTHER" id="PTHR24567">
    <property type="entry name" value="CRP FAMILY TRANSCRIPTIONAL REGULATORY PROTEIN"/>
    <property type="match status" value="1"/>
</dbReference>
<keyword evidence="7" id="KW-1185">Reference proteome</keyword>
<dbReference type="Gene3D" id="2.60.120.10">
    <property type="entry name" value="Jelly Rolls"/>
    <property type="match status" value="1"/>
</dbReference>
<dbReference type="Gene3D" id="1.10.10.10">
    <property type="entry name" value="Winged helix-like DNA-binding domain superfamily/Winged helix DNA-binding domain"/>
    <property type="match status" value="1"/>
</dbReference>
<dbReference type="InterPro" id="IPR050397">
    <property type="entry name" value="Env_Response_Regulators"/>
</dbReference>
<evidence type="ECO:0000256" key="2">
    <source>
        <dbReference type="ARBA" id="ARBA00023125"/>
    </source>
</evidence>
<keyword evidence="2" id="KW-0238">DNA-binding</keyword>
<keyword evidence="1" id="KW-0805">Transcription regulation</keyword>
<dbReference type="PROSITE" id="PS50042">
    <property type="entry name" value="CNMP_BINDING_3"/>
    <property type="match status" value="1"/>
</dbReference>
<dbReference type="Pfam" id="PF00027">
    <property type="entry name" value="cNMP_binding"/>
    <property type="match status" value="1"/>
</dbReference>
<sequence length="218" mass="23827">MSELTRISPARVLRELVPESAWEGLVGFPRWTRPAGAVLLHQGEPGKCVLALIRGVVKVVRGDLEGRDRLLAFRGPGEVLGEVAVQDGGGRLAHVLSVSRCEVSVIPADAFQDFVERHDLAPQLARHAHSRLREQTEACEGDIDQRLAAALLHLTEISGAHSLSLTRVELAQHLGVGRNSISEALERFGSHRVRFGRTRIDVLDAPYLRRLAGRRAAG</sequence>
<evidence type="ECO:0000259" key="5">
    <source>
        <dbReference type="PROSITE" id="PS51063"/>
    </source>
</evidence>
<dbReference type="InterPro" id="IPR000595">
    <property type="entry name" value="cNMP-bd_dom"/>
</dbReference>
<dbReference type="EMBL" id="JBHSPU010000022">
    <property type="protein sequence ID" value="MFC5916971.1"/>
    <property type="molecule type" value="Genomic_DNA"/>
</dbReference>
<name>A0ABW1GTZ0_9ACTN</name>
<gene>
    <name evidence="6" type="ORF">ACFP1B_26610</name>
</gene>
<dbReference type="InterPro" id="IPR018490">
    <property type="entry name" value="cNMP-bd_dom_sf"/>
</dbReference>
<reference evidence="7" key="1">
    <citation type="journal article" date="2019" name="Int. J. Syst. Evol. Microbiol.">
        <title>The Global Catalogue of Microorganisms (GCM) 10K type strain sequencing project: providing services to taxonomists for standard genome sequencing and annotation.</title>
        <authorList>
            <consortium name="The Broad Institute Genomics Platform"/>
            <consortium name="The Broad Institute Genome Sequencing Center for Infectious Disease"/>
            <person name="Wu L."/>
            <person name="Ma J."/>
        </authorList>
    </citation>
    <scope>NUCLEOTIDE SEQUENCE [LARGE SCALE GENOMIC DNA]</scope>
    <source>
        <strain evidence="7">JCM 4147</strain>
    </source>
</reference>
<keyword evidence="3" id="KW-0804">Transcription</keyword>
<evidence type="ECO:0000259" key="4">
    <source>
        <dbReference type="PROSITE" id="PS50042"/>
    </source>
</evidence>
<dbReference type="InterPro" id="IPR036390">
    <property type="entry name" value="WH_DNA-bd_sf"/>
</dbReference>
<evidence type="ECO:0000256" key="3">
    <source>
        <dbReference type="ARBA" id="ARBA00023163"/>
    </source>
</evidence>
<evidence type="ECO:0000313" key="6">
    <source>
        <dbReference type="EMBL" id="MFC5916971.1"/>
    </source>
</evidence>
<dbReference type="RefSeq" id="WP_344515952.1">
    <property type="nucleotide sequence ID" value="NZ_BAAATU010000034.1"/>
</dbReference>
<protein>
    <submittedName>
        <fullName evidence="6">Crp/Fnr family transcriptional regulator</fullName>
    </submittedName>
</protein>
<proteinExistence type="predicted"/>
<evidence type="ECO:0000313" key="7">
    <source>
        <dbReference type="Proteomes" id="UP001596200"/>
    </source>
</evidence>
<dbReference type="PROSITE" id="PS51063">
    <property type="entry name" value="HTH_CRP_2"/>
    <property type="match status" value="1"/>
</dbReference>
<dbReference type="Proteomes" id="UP001596200">
    <property type="component" value="Unassembled WGS sequence"/>
</dbReference>
<dbReference type="SMART" id="SM00100">
    <property type="entry name" value="cNMP"/>
    <property type="match status" value="1"/>
</dbReference>
<dbReference type="PANTHER" id="PTHR24567:SF68">
    <property type="entry name" value="DNA-BINDING TRANSCRIPTIONAL DUAL REGULATOR CRP"/>
    <property type="match status" value="1"/>
</dbReference>
<evidence type="ECO:0000256" key="1">
    <source>
        <dbReference type="ARBA" id="ARBA00023015"/>
    </source>
</evidence>
<dbReference type="InterPro" id="IPR012318">
    <property type="entry name" value="HTH_CRP"/>
</dbReference>
<dbReference type="CDD" id="cd00038">
    <property type="entry name" value="CAP_ED"/>
    <property type="match status" value="1"/>
</dbReference>